<dbReference type="InterPro" id="IPR050386">
    <property type="entry name" value="Glycosyl_hydrolase_5"/>
</dbReference>
<dbReference type="PANTHER" id="PTHR31297">
    <property type="entry name" value="GLUCAN ENDO-1,6-BETA-GLUCOSIDASE B"/>
    <property type="match status" value="1"/>
</dbReference>
<dbReference type="GO" id="GO:0004338">
    <property type="term" value="F:glucan exo-1,3-beta-glucosidase activity"/>
    <property type="evidence" value="ECO:0007669"/>
    <property type="project" value="TreeGrafter"/>
</dbReference>
<dbReference type="AlphaFoldDB" id="A0A6A5Z778"/>
<dbReference type="GO" id="GO:0005576">
    <property type="term" value="C:extracellular region"/>
    <property type="evidence" value="ECO:0007669"/>
    <property type="project" value="UniProtKB-SubCell"/>
</dbReference>
<evidence type="ECO:0000256" key="5">
    <source>
        <dbReference type="ARBA" id="ARBA00022801"/>
    </source>
</evidence>
<evidence type="ECO:0000256" key="4">
    <source>
        <dbReference type="ARBA" id="ARBA00022729"/>
    </source>
</evidence>
<evidence type="ECO:0000256" key="14">
    <source>
        <dbReference type="ARBA" id="ARBA00041472"/>
    </source>
</evidence>
<dbReference type="GO" id="GO:0046557">
    <property type="term" value="F:glucan endo-1,6-beta-glucosidase activity"/>
    <property type="evidence" value="ECO:0007669"/>
    <property type="project" value="UniProtKB-EC"/>
</dbReference>
<evidence type="ECO:0000256" key="10">
    <source>
        <dbReference type="ARBA" id="ARBA00023326"/>
    </source>
</evidence>
<dbReference type="GO" id="GO:0071555">
    <property type="term" value="P:cell wall organization"/>
    <property type="evidence" value="ECO:0007669"/>
    <property type="project" value="UniProtKB-KW"/>
</dbReference>
<evidence type="ECO:0000256" key="2">
    <source>
        <dbReference type="ARBA" id="ARBA00005641"/>
    </source>
</evidence>
<comment type="similarity">
    <text evidence="2 17">Belongs to the glycosyl hydrolase 5 (cellulase A) family.</text>
</comment>
<evidence type="ECO:0000313" key="20">
    <source>
        <dbReference type="EMBL" id="KAF2115262.1"/>
    </source>
</evidence>
<dbReference type="Proteomes" id="UP000799770">
    <property type="component" value="Unassembled WGS sequence"/>
</dbReference>
<dbReference type="InterPro" id="IPR001547">
    <property type="entry name" value="Glyco_hydro_5"/>
</dbReference>
<proteinExistence type="inferred from homology"/>
<gene>
    <name evidence="20" type="ORF">BDV96DRAFT_646276</name>
</gene>
<evidence type="ECO:0000313" key="21">
    <source>
        <dbReference type="Proteomes" id="UP000799770"/>
    </source>
</evidence>
<feature type="signal peptide" evidence="18">
    <location>
        <begin position="1"/>
        <end position="20"/>
    </location>
</feature>
<sequence length="396" mass="45579">MKTNLLALLALLAFSAAVYAWLPQDRASLYNTPSTKIRGVNLGSLFIIEPWMAPQEWKEMGCKDTHAEDECVAKLGQNVANAAFQQHWETYITADDLDRMKTYGLNTIRVPVGFWIVEDLVKRDIEHFPQGGMVYLDRLVDWAAQRGIFVILDLHGAPGAQSDNPFTGYNSRRTSFFTEQNYQRATSFLANLTHRIHSNDIYRTTGMIEVLNEPERHHDDGNDNLLNFYAAANKMIRDIENEKNIPKEQRLTIQYMDASWGAGDPKSVMKNEAGIAYDNHRYLKWAWLDSHTKASYHATSCNDSFNSTLIPLVIGEWSLSVKDEKQGSEEFNPEIWSNRAWYKQWWAAQIQAYEKQAGWIFWSWKAEGDWRWSYKNATEVGVIPTDPNAAYWLAQC</sequence>
<keyword evidence="3" id="KW-0964">Secreted</keyword>
<evidence type="ECO:0000256" key="16">
    <source>
        <dbReference type="ARBA" id="ARBA00043257"/>
    </source>
</evidence>
<comment type="subcellular location">
    <subcellularLocation>
        <location evidence="1">Secreted</location>
    </subcellularLocation>
</comment>
<dbReference type="Gene3D" id="3.20.20.80">
    <property type="entry name" value="Glycosidases"/>
    <property type="match status" value="1"/>
</dbReference>
<keyword evidence="8 17" id="KW-0326">Glycosidase</keyword>
<evidence type="ECO:0000256" key="9">
    <source>
        <dbReference type="ARBA" id="ARBA00023316"/>
    </source>
</evidence>
<evidence type="ECO:0000256" key="1">
    <source>
        <dbReference type="ARBA" id="ARBA00004613"/>
    </source>
</evidence>
<dbReference type="PANTHER" id="PTHR31297:SF39">
    <property type="entry name" value="GLUCAN ENDO-1,6-BETA-GLUCOSIDASE B"/>
    <property type="match status" value="1"/>
</dbReference>
<keyword evidence="4 18" id="KW-0732">Signal</keyword>
<comment type="catalytic activity">
    <reaction evidence="11">
        <text>Random hydrolysis of (1-&gt;6)-linkages in (1-&gt;6)-beta-D-glucans.</text>
        <dbReference type="EC" id="3.2.1.75"/>
    </reaction>
</comment>
<reference evidence="20" key="1">
    <citation type="journal article" date="2020" name="Stud. Mycol.">
        <title>101 Dothideomycetes genomes: a test case for predicting lifestyles and emergence of pathogens.</title>
        <authorList>
            <person name="Haridas S."/>
            <person name="Albert R."/>
            <person name="Binder M."/>
            <person name="Bloem J."/>
            <person name="Labutti K."/>
            <person name="Salamov A."/>
            <person name="Andreopoulos B."/>
            <person name="Baker S."/>
            <person name="Barry K."/>
            <person name="Bills G."/>
            <person name="Bluhm B."/>
            <person name="Cannon C."/>
            <person name="Castanera R."/>
            <person name="Culley D."/>
            <person name="Daum C."/>
            <person name="Ezra D."/>
            <person name="Gonzalez J."/>
            <person name="Henrissat B."/>
            <person name="Kuo A."/>
            <person name="Liang C."/>
            <person name="Lipzen A."/>
            <person name="Lutzoni F."/>
            <person name="Magnuson J."/>
            <person name="Mondo S."/>
            <person name="Nolan M."/>
            <person name="Ohm R."/>
            <person name="Pangilinan J."/>
            <person name="Park H.-J."/>
            <person name="Ramirez L."/>
            <person name="Alfaro M."/>
            <person name="Sun H."/>
            <person name="Tritt A."/>
            <person name="Yoshinaga Y."/>
            <person name="Zwiers L.-H."/>
            <person name="Turgeon B."/>
            <person name="Goodwin S."/>
            <person name="Spatafora J."/>
            <person name="Crous P."/>
            <person name="Grigoriev I."/>
        </authorList>
    </citation>
    <scope>NUCLEOTIDE SEQUENCE</scope>
    <source>
        <strain evidence="20">CBS 627.86</strain>
    </source>
</reference>
<dbReference type="SUPFAM" id="SSF51445">
    <property type="entry name" value="(Trans)glycosidases"/>
    <property type="match status" value="1"/>
</dbReference>
<dbReference type="GO" id="GO:0009986">
    <property type="term" value="C:cell surface"/>
    <property type="evidence" value="ECO:0007669"/>
    <property type="project" value="TreeGrafter"/>
</dbReference>
<evidence type="ECO:0000259" key="19">
    <source>
        <dbReference type="Pfam" id="PF00150"/>
    </source>
</evidence>
<dbReference type="InterPro" id="IPR017853">
    <property type="entry name" value="GH"/>
</dbReference>
<evidence type="ECO:0000256" key="12">
    <source>
        <dbReference type="ARBA" id="ARBA00037628"/>
    </source>
</evidence>
<protein>
    <recommendedName>
        <fullName evidence="13">glucan endo-1,6-beta-glucosidase</fullName>
        <ecNumber evidence="13">3.2.1.75</ecNumber>
    </recommendedName>
    <alternativeName>
        <fullName evidence="15">Beta-1,6-glucanase B</fullName>
    </alternativeName>
    <alternativeName>
        <fullName evidence="14">Endo-1,6-beta-D-glucanase B</fullName>
    </alternativeName>
    <alternativeName>
        <fullName evidence="16">Endo-1,6-beta-glucanase B</fullName>
    </alternativeName>
</protein>
<evidence type="ECO:0000256" key="18">
    <source>
        <dbReference type="SAM" id="SignalP"/>
    </source>
</evidence>
<name>A0A6A5Z778_9PLEO</name>
<evidence type="ECO:0000256" key="3">
    <source>
        <dbReference type="ARBA" id="ARBA00022525"/>
    </source>
</evidence>
<accession>A0A6A5Z778</accession>
<organism evidence="20 21">
    <name type="scientific">Lophiotrema nucula</name>
    <dbReference type="NCBI Taxonomy" id="690887"/>
    <lineage>
        <taxon>Eukaryota</taxon>
        <taxon>Fungi</taxon>
        <taxon>Dikarya</taxon>
        <taxon>Ascomycota</taxon>
        <taxon>Pezizomycotina</taxon>
        <taxon>Dothideomycetes</taxon>
        <taxon>Pleosporomycetidae</taxon>
        <taxon>Pleosporales</taxon>
        <taxon>Lophiotremataceae</taxon>
        <taxon>Lophiotrema</taxon>
    </lineage>
</organism>
<evidence type="ECO:0000256" key="13">
    <source>
        <dbReference type="ARBA" id="ARBA00038935"/>
    </source>
</evidence>
<keyword evidence="9" id="KW-0961">Cell wall biogenesis/degradation</keyword>
<keyword evidence="5 17" id="KW-0378">Hydrolase</keyword>
<comment type="function">
    <text evidence="12">Beta-glucanases participate in the metabolism of beta-glucan, the main structural component of the cell wall. Acts on lutean, pustulan and 1,6-oligo-beta-D-glucosides.</text>
</comment>
<evidence type="ECO:0000256" key="6">
    <source>
        <dbReference type="ARBA" id="ARBA00023180"/>
    </source>
</evidence>
<dbReference type="OrthoDB" id="1887033at2759"/>
<dbReference type="EC" id="3.2.1.75" evidence="13"/>
<evidence type="ECO:0000256" key="11">
    <source>
        <dbReference type="ARBA" id="ARBA00036633"/>
    </source>
</evidence>
<dbReference type="GO" id="GO:0009251">
    <property type="term" value="P:glucan catabolic process"/>
    <property type="evidence" value="ECO:0007669"/>
    <property type="project" value="TreeGrafter"/>
</dbReference>
<keyword evidence="6" id="KW-0325">Glycoprotein</keyword>
<keyword evidence="10" id="KW-0624">Polysaccharide degradation</keyword>
<evidence type="ECO:0000256" key="15">
    <source>
        <dbReference type="ARBA" id="ARBA00042025"/>
    </source>
</evidence>
<evidence type="ECO:0000256" key="17">
    <source>
        <dbReference type="RuleBase" id="RU361153"/>
    </source>
</evidence>
<dbReference type="Pfam" id="PF00150">
    <property type="entry name" value="Cellulase"/>
    <property type="match status" value="1"/>
</dbReference>
<keyword evidence="7" id="KW-0119">Carbohydrate metabolism</keyword>
<feature type="chain" id="PRO_5025369611" description="glucan endo-1,6-beta-glucosidase" evidence="18">
    <location>
        <begin position="21"/>
        <end position="396"/>
    </location>
</feature>
<feature type="domain" description="Glycoside hydrolase family 5" evidence="19">
    <location>
        <begin position="76"/>
        <end position="367"/>
    </location>
</feature>
<evidence type="ECO:0000256" key="8">
    <source>
        <dbReference type="ARBA" id="ARBA00023295"/>
    </source>
</evidence>
<dbReference type="EMBL" id="ML977323">
    <property type="protein sequence ID" value="KAF2115262.1"/>
    <property type="molecule type" value="Genomic_DNA"/>
</dbReference>
<keyword evidence="21" id="KW-1185">Reference proteome</keyword>
<evidence type="ECO:0000256" key="7">
    <source>
        <dbReference type="ARBA" id="ARBA00023277"/>
    </source>
</evidence>